<sequence>MNRSLHVKTRGMLQLLLHYFVRIFALQYADRVLALGTARFQLRNFEVEDLTTEQPCDEGTKTEQEAENQEVNLIDSTISYANSMTYNSQTTEWYVAEESWIGPTERPTAATTSFTEMQSLLDKAKAFARKYLTKKELHKINKAVIKTRLKGGDQLAVRRAVLQTLSKVLDPRRKLEIEAEKEQLQHDFGT</sequence>
<dbReference type="Proteomes" id="UP001201812">
    <property type="component" value="Unassembled WGS sequence"/>
</dbReference>
<name>A0AAD4R4G7_9BILA</name>
<keyword evidence="2" id="KW-1185">Reference proteome</keyword>
<dbReference type="EMBL" id="JAKKPZ010000033">
    <property type="protein sequence ID" value="KAI1708886.1"/>
    <property type="molecule type" value="Genomic_DNA"/>
</dbReference>
<proteinExistence type="predicted"/>
<comment type="caution">
    <text evidence="1">The sequence shown here is derived from an EMBL/GenBank/DDBJ whole genome shotgun (WGS) entry which is preliminary data.</text>
</comment>
<evidence type="ECO:0000313" key="2">
    <source>
        <dbReference type="Proteomes" id="UP001201812"/>
    </source>
</evidence>
<protein>
    <submittedName>
        <fullName evidence="1">Uncharacterized protein</fullName>
    </submittedName>
</protein>
<evidence type="ECO:0000313" key="1">
    <source>
        <dbReference type="EMBL" id="KAI1708886.1"/>
    </source>
</evidence>
<accession>A0AAD4R4G7</accession>
<organism evidence="1 2">
    <name type="scientific">Ditylenchus destructor</name>
    <dbReference type="NCBI Taxonomy" id="166010"/>
    <lineage>
        <taxon>Eukaryota</taxon>
        <taxon>Metazoa</taxon>
        <taxon>Ecdysozoa</taxon>
        <taxon>Nematoda</taxon>
        <taxon>Chromadorea</taxon>
        <taxon>Rhabditida</taxon>
        <taxon>Tylenchina</taxon>
        <taxon>Tylenchomorpha</taxon>
        <taxon>Sphaerularioidea</taxon>
        <taxon>Anguinidae</taxon>
        <taxon>Anguininae</taxon>
        <taxon>Ditylenchus</taxon>
    </lineage>
</organism>
<dbReference type="AlphaFoldDB" id="A0AAD4R4G7"/>
<gene>
    <name evidence="1" type="ORF">DdX_11645</name>
</gene>
<reference evidence="1" key="1">
    <citation type="submission" date="2022-01" db="EMBL/GenBank/DDBJ databases">
        <title>Genome Sequence Resource for Two Populations of Ditylenchus destructor, the Migratory Endoparasitic Phytonematode.</title>
        <authorList>
            <person name="Zhang H."/>
            <person name="Lin R."/>
            <person name="Xie B."/>
        </authorList>
    </citation>
    <scope>NUCLEOTIDE SEQUENCE</scope>
    <source>
        <strain evidence="1">BazhouSP</strain>
    </source>
</reference>